<keyword evidence="1" id="KW-0472">Membrane</keyword>
<reference evidence="2 3" key="1">
    <citation type="submission" date="2018-08" db="EMBL/GenBank/DDBJ databases">
        <title>A genome reference for cultivated species of the human gut microbiota.</title>
        <authorList>
            <person name="Zou Y."/>
            <person name="Xue W."/>
            <person name="Luo G."/>
        </authorList>
    </citation>
    <scope>NUCLEOTIDE SEQUENCE [LARGE SCALE GENOMIC DNA]</scope>
    <source>
        <strain evidence="2 3">AF42-21</strain>
    </source>
</reference>
<feature type="transmembrane region" description="Helical" evidence="1">
    <location>
        <begin position="63"/>
        <end position="80"/>
    </location>
</feature>
<evidence type="ECO:0008006" key="4">
    <source>
        <dbReference type="Google" id="ProtNLM"/>
    </source>
</evidence>
<name>A0A415H2I7_9FIRM</name>
<evidence type="ECO:0000313" key="2">
    <source>
        <dbReference type="EMBL" id="RHK60687.1"/>
    </source>
</evidence>
<feature type="transmembrane region" description="Helical" evidence="1">
    <location>
        <begin position="12"/>
        <end position="30"/>
    </location>
</feature>
<keyword evidence="1" id="KW-1133">Transmembrane helix</keyword>
<comment type="caution">
    <text evidence="2">The sequence shown here is derived from an EMBL/GenBank/DDBJ whole genome shotgun (WGS) entry which is preliminary data.</text>
</comment>
<protein>
    <recommendedName>
        <fullName evidence="4">FUSC family protein</fullName>
    </recommendedName>
</protein>
<evidence type="ECO:0000256" key="1">
    <source>
        <dbReference type="SAM" id="Phobius"/>
    </source>
</evidence>
<accession>A0A415H2I7</accession>
<dbReference type="Proteomes" id="UP000284152">
    <property type="component" value="Unassembled WGS sequence"/>
</dbReference>
<organism evidence="2 3">
    <name type="scientific">Dorea formicigenerans</name>
    <dbReference type="NCBI Taxonomy" id="39486"/>
    <lineage>
        <taxon>Bacteria</taxon>
        <taxon>Bacillati</taxon>
        <taxon>Bacillota</taxon>
        <taxon>Clostridia</taxon>
        <taxon>Lachnospirales</taxon>
        <taxon>Lachnospiraceae</taxon>
        <taxon>Dorea</taxon>
    </lineage>
</organism>
<dbReference type="EMBL" id="QRNS01000029">
    <property type="protein sequence ID" value="RHK60687.1"/>
    <property type="molecule type" value="Genomic_DNA"/>
</dbReference>
<keyword evidence="1" id="KW-0812">Transmembrane</keyword>
<proteinExistence type="predicted"/>
<evidence type="ECO:0000313" key="3">
    <source>
        <dbReference type="Proteomes" id="UP000284152"/>
    </source>
</evidence>
<gene>
    <name evidence="2" type="ORF">DW054_13965</name>
</gene>
<dbReference type="AlphaFoldDB" id="A0A415H2I7"/>
<sequence length="140" mass="16145">MNCIPVSFGIPDWIWIVSGLCLVIWCNFALGADSAIQPGSVIYFVVIYTVGTERVIPYTIARILDTGCGVLITLLLYVLWPSKYDREKGVSLRTFWTETKYAFKSYINKNRKSRKKERENFGVDDEKCSEFLSKIKDRQK</sequence>